<reference evidence="2 3" key="1">
    <citation type="submission" date="2015-07" db="EMBL/GenBank/DDBJ databases">
        <title>Draft genome sequence of the Amantichitinum ursilacus IGB-41, a new chitin-degrading bacterium.</title>
        <authorList>
            <person name="Kirstahler P."/>
            <person name="Guenther M."/>
            <person name="Grumaz C."/>
            <person name="Rupp S."/>
            <person name="Zibek S."/>
            <person name="Sohn K."/>
        </authorList>
    </citation>
    <scope>NUCLEOTIDE SEQUENCE [LARGE SCALE GENOMIC DNA]</scope>
    <source>
        <strain evidence="2 3">IGB-41</strain>
    </source>
</reference>
<dbReference type="EMBL" id="LAQT01000009">
    <property type="protein sequence ID" value="KPC52555.1"/>
    <property type="molecule type" value="Genomic_DNA"/>
</dbReference>
<accession>A0A0N0GNB7</accession>
<dbReference type="Proteomes" id="UP000037939">
    <property type="component" value="Unassembled WGS sequence"/>
</dbReference>
<evidence type="ECO:0000313" key="2">
    <source>
        <dbReference type="EMBL" id="KPC52555.1"/>
    </source>
</evidence>
<dbReference type="PANTHER" id="PTHR30386:SF28">
    <property type="entry name" value="EXPORTED PROTEIN"/>
    <property type="match status" value="1"/>
</dbReference>
<dbReference type="Pfam" id="PF26002">
    <property type="entry name" value="Beta-barrel_AprE"/>
    <property type="match status" value="1"/>
</dbReference>
<evidence type="ECO:0000313" key="3">
    <source>
        <dbReference type="Proteomes" id="UP000037939"/>
    </source>
</evidence>
<dbReference type="Gene3D" id="2.40.30.170">
    <property type="match status" value="1"/>
</dbReference>
<dbReference type="PANTHER" id="PTHR30386">
    <property type="entry name" value="MEMBRANE FUSION SUBUNIT OF EMRAB-TOLC MULTIDRUG EFFLUX PUMP"/>
    <property type="match status" value="1"/>
</dbReference>
<dbReference type="AlphaFoldDB" id="A0A0N0GNB7"/>
<proteinExistence type="predicted"/>
<evidence type="ECO:0000259" key="1">
    <source>
        <dbReference type="Pfam" id="PF26002"/>
    </source>
</evidence>
<name>A0A0N0GNB7_9NEIS</name>
<dbReference type="InterPro" id="IPR050739">
    <property type="entry name" value="MFP"/>
</dbReference>
<sequence length="128" mass="14100">MVVPAGAQMQVELYAPSKSVGFIKTGARVGLRFAAYPYQKFGVQYGHVQSVSRVALTPADVILRAPFSWQSKEAHYRVVIALDKPTVTAYGREETLTAGMAVAGDVALDSRRLYEWALEPLWSLRGKI</sequence>
<keyword evidence="3" id="KW-1185">Reference proteome</keyword>
<dbReference type="PRINTS" id="PR01490">
    <property type="entry name" value="RTXTOXIND"/>
</dbReference>
<dbReference type="InterPro" id="IPR058982">
    <property type="entry name" value="Beta-barrel_AprE"/>
</dbReference>
<comment type="caution">
    <text evidence="2">The sequence shown here is derived from an EMBL/GenBank/DDBJ whole genome shotgun (WGS) entry which is preliminary data.</text>
</comment>
<feature type="domain" description="AprE-like beta-barrel" evidence="1">
    <location>
        <begin position="11"/>
        <end position="106"/>
    </location>
</feature>
<protein>
    <submittedName>
        <fullName evidence="2">Colicin V secretion protein CvaA</fullName>
    </submittedName>
</protein>
<organism evidence="2 3">
    <name type="scientific">Amantichitinum ursilacus</name>
    <dbReference type="NCBI Taxonomy" id="857265"/>
    <lineage>
        <taxon>Bacteria</taxon>
        <taxon>Pseudomonadati</taxon>
        <taxon>Pseudomonadota</taxon>
        <taxon>Betaproteobacteria</taxon>
        <taxon>Neisseriales</taxon>
        <taxon>Chitinibacteraceae</taxon>
        <taxon>Amantichitinum</taxon>
    </lineage>
</organism>
<gene>
    <name evidence="2" type="primary">cvaA</name>
    <name evidence="2" type="ORF">WG78_11945</name>
</gene>
<dbReference type="STRING" id="857265.WG78_11945"/>